<gene>
    <name evidence="1" type="ORF">CCAM_LOCUS40553</name>
</gene>
<evidence type="ECO:0000313" key="2">
    <source>
        <dbReference type="Proteomes" id="UP000595140"/>
    </source>
</evidence>
<dbReference type="AlphaFoldDB" id="A0A484NE30"/>
<name>A0A484NE30_9ASTE</name>
<protein>
    <submittedName>
        <fullName evidence="1">Uncharacterized protein</fullName>
    </submittedName>
</protein>
<dbReference type="EMBL" id="OOIL02006618">
    <property type="protein sequence ID" value="VFQ98777.1"/>
    <property type="molecule type" value="Genomic_DNA"/>
</dbReference>
<dbReference type="Proteomes" id="UP000595140">
    <property type="component" value="Unassembled WGS sequence"/>
</dbReference>
<evidence type="ECO:0000313" key="1">
    <source>
        <dbReference type="EMBL" id="VFQ98777.1"/>
    </source>
</evidence>
<organism evidence="1 2">
    <name type="scientific">Cuscuta campestris</name>
    <dbReference type="NCBI Taxonomy" id="132261"/>
    <lineage>
        <taxon>Eukaryota</taxon>
        <taxon>Viridiplantae</taxon>
        <taxon>Streptophyta</taxon>
        <taxon>Embryophyta</taxon>
        <taxon>Tracheophyta</taxon>
        <taxon>Spermatophyta</taxon>
        <taxon>Magnoliopsida</taxon>
        <taxon>eudicotyledons</taxon>
        <taxon>Gunneridae</taxon>
        <taxon>Pentapetalae</taxon>
        <taxon>asterids</taxon>
        <taxon>lamiids</taxon>
        <taxon>Solanales</taxon>
        <taxon>Convolvulaceae</taxon>
        <taxon>Cuscuteae</taxon>
        <taxon>Cuscuta</taxon>
        <taxon>Cuscuta subgen. Grammica</taxon>
        <taxon>Cuscuta sect. Cleistogrammica</taxon>
    </lineage>
</organism>
<keyword evidence="2" id="KW-1185">Reference proteome</keyword>
<accession>A0A484NE30</accession>
<proteinExistence type="predicted"/>
<reference evidence="1 2" key="1">
    <citation type="submission" date="2018-04" db="EMBL/GenBank/DDBJ databases">
        <authorList>
            <person name="Vogel A."/>
        </authorList>
    </citation>
    <scope>NUCLEOTIDE SEQUENCE [LARGE SCALE GENOMIC DNA]</scope>
</reference>
<sequence length="185" mass="19837">MPNSDGEFYPSLLKPWCNINPRQNDLAQRWETYPIDGNPAMFSPVSPIPNCFDRSLAQALLDRRLHSGTGDRLPREPAPAAVSLSPVIFPCVSPAQDILQSLLLCPPSLPSRPTASANSVPRQPAPATVPLLSPSCARVEGSGGSYPLSPIQVSSHFEGFGSRGPARRTLICDAVDDVIISILNI</sequence>